<dbReference type="Gene3D" id="1.20.1440.60">
    <property type="entry name" value="23S rRNA-intervening sequence"/>
    <property type="match status" value="1"/>
</dbReference>
<keyword evidence="1" id="KW-0689">Ribosomal protein</keyword>
<evidence type="ECO:0000313" key="1">
    <source>
        <dbReference type="EMBL" id="BBE17966.1"/>
    </source>
</evidence>
<dbReference type="Pfam" id="PF05635">
    <property type="entry name" value="23S_rRNA_IVP"/>
    <property type="match status" value="1"/>
</dbReference>
<name>A0A5K7S8W2_9BACT</name>
<keyword evidence="1" id="KW-0687">Ribonucleoprotein</keyword>
<evidence type="ECO:0000313" key="2">
    <source>
        <dbReference type="Proteomes" id="UP001193389"/>
    </source>
</evidence>
<keyword evidence="2" id="KW-1185">Reference proteome</keyword>
<organism evidence="1 2">
    <name type="scientific">Aquipluma nitroreducens</name>
    <dbReference type="NCBI Taxonomy" id="2010828"/>
    <lineage>
        <taxon>Bacteria</taxon>
        <taxon>Pseudomonadati</taxon>
        <taxon>Bacteroidota</taxon>
        <taxon>Bacteroidia</taxon>
        <taxon>Marinilabiliales</taxon>
        <taxon>Prolixibacteraceae</taxon>
        <taxon>Aquipluma</taxon>
    </lineage>
</organism>
<dbReference type="InterPro" id="IPR012657">
    <property type="entry name" value="23S_rRNA-intervening_sequence"/>
</dbReference>
<protein>
    <submittedName>
        <fullName evidence="1">S23 ribosomal protein</fullName>
    </submittedName>
</protein>
<dbReference type="KEGG" id="anf:AQPE_2125"/>
<dbReference type="GO" id="GO:0005840">
    <property type="term" value="C:ribosome"/>
    <property type="evidence" value="ECO:0007669"/>
    <property type="project" value="UniProtKB-KW"/>
</dbReference>
<proteinExistence type="predicted"/>
<dbReference type="RefSeq" id="WP_318350918.1">
    <property type="nucleotide sequence ID" value="NZ_AP018694.1"/>
</dbReference>
<gene>
    <name evidence="1" type="ORF">AQPE_2125</name>
</gene>
<dbReference type="AlphaFoldDB" id="A0A5K7S8W2"/>
<dbReference type="Proteomes" id="UP001193389">
    <property type="component" value="Chromosome"/>
</dbReference>
<dbReference type="SUPFAM" id="SSF158446">
    <property type="entry name" value="IVS-encoded protein-like"/>
    <property type="match status" value="1"/>
</dbReference>
<dbReference type="PANTHER" id="PTHR38471">
    <property type="entry name" value="FOUR HELIX BUNDLE PROTEIN"/>
    <property type="match status" value="1"/>
</dbReference>
<dbReference type="CDD" id="cd16377">
    <property type="entry name" value="23S_rRNA_IVP_like"/>
    <property type="match status" value="1"/>
</dbReference>
<accession>A0A5K7S8W2</accession>
<dbReference type="NCBIfam" id="TIGR02436">
    <property type="entry name" value="four helix bundle protein"/>
    <property type="match status" value="1"/>
</dbReference>
<reference evidence="1" key="1">
    <citation type="journal article" date="2020" name="Int. J. Syst. Evol. Microbiol.">
        <title>Aquipluma nitroreducens gen. nov. sp. nov., a novel facultatively anaerobic bacterium isolated from a freshwater lake.</title>
        <authorList>
            <person name="Watanabe M."/>
            <person name="Kojima H."/>
            <person name="Fukui M."/>
        </authorList>
    </citation>
    <scope>NUCLEOTIDE SEQUENCE</scope>
    <source>
        <strain evidence="1">MeG22</strain>
    </source>
</reference>
<dbReference type="EMBL" id="AP018694">
    <property type="protein sequence ID" value="BBE17966.1"/>
    <property type="molecule type" value="Genomic_DNA"/>
</dbReference>
<dbReference type="InterPro" id="IPR036583">
    <property type="entry name" value="23S_rRNA_IVS_sf"/>
</dbReference>
<sequence>MANIEKFEDIKSWQLARELCKLIHFFTQKDLFSKDYRLVGQVKGSSGSIMDNIAEGFERNGRREFIQFLSIAKGSSGELRSQLYRSYDNKYITNEEFDQAIQLCEEVSKLISGFMVYLNQTEIKGVKYK</sequence>
<dbReference type="PANTHER" id="PTHR38471:SF2">
    <property type="entry name" value="FOUR HELIX BUNDLE PROTEIN"/>
    <property type="match status" value="1"/>
</dbReference>